<sequence>MASPTAIPNAQKSAHHHRPPPLQTTDLSGEIYASEGQRLSFSPPSSFYSRAAAAPSSQSLRIPVGMTSAVGPSSPTSRFSMGFSPINSGAVKPDDSRSSPPHCHTRARSHTAIGAGREVETWDDQLTAARPPTFNDSSSVTGSQASSYFSTADLSFSRSPTSPASSISSSVGSGYALGRVPSLPLGASYEQAQKRFNSGSWNQKMGWMNGMRTGPLSPTLTRGSIDEGSSADAGPTGAMGNLLRRFSLSGGGNPYRSVNGRTVAAPSNASAGGEAVFRPAAASAATAETIPRSVSPKAIPITRDSGVHFAEGGQPAQPAPVPRGRQPSFGSSAKRKPSPMGERLLMGHFTAH</sequence>
<keyword evidence="3" id="KW-1185">Reference proteome</keyword>
<feature type="region of interest" description="Disordered" evidence="1">
    <location>
        <begin position="307"/>
        <end position="352"/>
    </location>
</feature>
<dbReference type="OrthoDB" id="2554033at2759"/>
<feature type="compositionally biased region" description="Polar residues" evidence="1">
    <location>
        <begin position="70"/>
        <end position="79"/>
    </location>
</feature>
<dbReference type="AlphaFoldDB" id="A0A317XZQ9"/>
<evidence type="ECO:0000313" key="2">
    <source>
        <dbReference type="EMBL" id="PWZ03776.1"/>
    </source>
</evidence>
<dbReference type="EMBL" id="KZ819188">
    <property type="protein sequence ID" value="PWZ03776.1"/>
    <property type="molecule type" value="Genomic_DNA"/>
</dbReference>
<name>A0A317XZQ9_9BASI</name>
<feature type="compositionally biased region" description="Polar residues" evidence="1">
    <location>
        <begin position="1"/>
        <end position="12"/>
    </location>
</feature>
<dbReference type="InParanoid" id="A0A317XZQ9"/>
<gene>
    <name evidence="2" type="ORF">BCV70DRAFT_204480</name>
</gene>
<protein>
    <submittedName>
        <fullName evidence="2">Uncharacterized protein</fullName>
    </submittedName>
</protein>
<evidence type="ECO:0000313" key="3">
    <source>
        <dbReference type="Proteomes" id="UP000246740"/>
    </source>
</evidence>
<feature type="region of interest" description="Disordered" evidence="1">
    <location>
        <begin position="1"/>
        <end position="109"/>
    </location>
</feature>
<organism evidence="2 3">
    <name type="scientific">Testicularia cyperi</name>
    <dbReference type="NCBI Taxonomy" id="1882483"/>
    <lineage>
        <taxon>Eukaryota</taxon>
        <taxon>Fungi</taxon>
        <taxon>Dikarya</taxon>
        <taxon>Basidiomycota</taxon>
        <taxon>Ustilaginomycotina</taxon>
        <taxon>Ustilaginomycetes</taxon>
        <taxon>Ustilaginales</taxon>
        <taxon>Anthracoideaceae</taxon>
        <taxon>Testicularia</taxon>
    </lineage>
</organism>
<reference evidence="2 3" key="1">
    <citation type="journal article" date="2018" name="Mol. Biol. Evol.">
        <title>Broad Genomic Sampling Reveals a Smut Pathogenic Ancestry of the Fungal Clade Ustilaginomycotina.</title>
        <authorList>
            <person name="Kijpornyongpan T."/>
            <person name="Mondo S.J."/>
            <person name="Barry K."/>
            <person name="Sandor L."/>
            <person name="Lee J."/>
            <person name="Lipzen A."/>
            <person name="Pangilinan J."/>
            <person name="LaButti K."/>
            <person name="Hainaut M."/>
            <person name="Henrissat B."/>
            <person name="Grigoriev I.V."/>
            <person name="Spatafora J.W."/>
            <person name="Aime M.C."/>
        </authorList>
    </citation>
    <scope>NUCLEOTIDE SEQUENCE [LARGE SCALE GENOMIC DNA]</scope>
    <source>
        <strain evidence="2 3">MCA 3645</strain>
    </source>
</reference>
<accession>A0A317XZQ9</accession>
<dbReference type="Proteomes" id="UP000246740">
    <property type="component" value="Unassembled WGS sequence"/>
</dbReference>
<feature type="compositionally biased region" description="Polar residues" evidence="1">
    <location>
        <begin position="37"/>
        <end position="48"/>
    </location>
</feature>
<evidence type="ECO:0000256" key="1">
    <source>
        <dbReference type="SAM" id="MobiDB-lite"/>
    </source>
</evidence>
<proteinExistence type="predicted"/>